<reference evidence="2" key="1">
    <citation type="submission" date="2018-05" db="EMBL/GenBank/DDBJ databases">
        <authorList>
            <person name="Lanie J.A."/>
            <person name="Ng W.-L."/>
            <person name="Kazmierczak K.M."/>
            <person name="Andrzejewski T.M."/>
            <person name="Davidsen T.M."/>
            <person name="Wayne K.J."/>
            <person name="Tettelin H."/>
            <person name="Glass J.I."/>
            <person name="Rusch D."/>
            <person name="Podicherti R."/>
            <person name="Tsui H.-C.T."/>
            <person name="Winkler M.E."/>
        </authorList>
    </citation>
    <scope>NUCLEOTIDE SEQUENCE</scope>
</reference>
<evidence type="ECO:0000313" key="2">
    <source>
        <dbReference type="EMBL" id="SVB63076.1"/>
    </source>
</evidence>
<protein>
    <recommendedName>
        <fullName evidence="1">FHA domain-containing protein</fullName>
    </recommendedName>
</protein>
<dbReference type="InterPro" id="IPR008984">
    <property type="entry name" value="SMAD_FHA_dom_sf"/>
</dbReference>
<dbReference type="EMBL" id="UINC01050292">
    <property type="protein sequence ID" value="SVB63076.1"/>
    <property type="molecule type" value="Genomic_DNA"/>
</dbReference>
<dbReference type="SUPFAM" id="SSF49879">
    <property type="entry name" value="SMAD/FHA domain"/>
    <property type="match status" value="1"/>
</dbReference>
<organism evidence="2">
    <name type="scientific">marine metagenome</name>
    <dbReference type="NCBI Taxonomy" id="408172"/>
    <lineage>
        <taxon>unclassified sequences</taxon>
        <taxon>metagenomes</taxon>
        <taxon>ecological metagenomes</taxon>
    </lineage>
</organism>
<dbReference type="PROSITE" id="PS50006">
    <property type="entry name" value="FHA_DOMAIN"/>
    <property type="match status" value="1"/>
</dbReference>
<name>A0A382FIZ7_9ZZZZ</name>
<evidence type="ECO:0000259" key="1">
    <source>
        <dbReference type="PROSITE" id="PS50006"/>
    </source>
</evidence>
<feature type="non-terminal residue" evidence="2">
    <location>
        <position position="1"/>
    </location>
</feature>
<dbReference type="Pfam" id="PF00498">
    <property type="entry name" value="FHA"/>
    <property type="match status" value="1"/>
</dbReference>
<gene>
    <name evidence="2" type="ORF">METZ01_LOCUS215930</name>
</gene>
<accession>A0A382FIZ7</accession>
<dbReference type="AlphaFoldDB" id="A0A382FIZ7"/>
<proteinExistence type="predicted"/>
<dbReference type="CDD" id="cd00060">
    <property type="entry name" value="FHA"/>
    <property type="match status" value="1"/>
</dbReference>
<dbReference type="Gene3D" id="2.60.200.20">
    <property type="match status" value="1"/>
</dbReference>
<dbReference type="InterPro" id="IPR000253">
    <property type="entry name" value="FHA_dom"/>
</dbReference>
<feature type="domain" description="FHA" evidence="1">
    <location>
        <begin position="1"/>
        <end position="46"/>
    </location>
</feature>
<sequence>KERRSIVLEGDHSGVSGSHCELVLRDGEVKLIDRSRHGTFVNEKRVPVETTLRPADVIRIGSPGEELWVISVGKDCGS</sequence>